<evidence type="ECO:0000313" key="1">
    <source>
        <dbReference type="EMBL" id="MPN43842.1"/>
    </source>
</evidence>
<name>A0A645HZD0_9ZZZZ</name>
<reference evidence="1" key="1">
    <citation type="submission" date="2019-08" db="EMBL/GenBank/DDBJ databases">
        <authorList>
            <person name="Kucharzyk K."/>
            <person name="Murdoch R.W."/>
            <person name="Higgins S."/>
            <person name="Loffler F."/>
        </authorList>
    </citation>
    <scope>NUCLEOTIDE SEQUENCE</scope>
</reference>
<protein>
    <submittedName>
        <fullName evidence="1">Uncharacterized protein</fullName>
    </submittedName>
</protein>
<dbReference type="EMBL" id="VSSQ01102513">
    <property type="protein sequence ID" value="MPN43842.1"/>
    <property type="molecule type" value="Genomic_DNA"/>
</dbReference>
<proteinExistence type="predicted"/>
<dbReference type="AlphaFoldDB" id="A0A645HZD0"/>
<sequence>MIAATEEESGCFVFGARIIHGLPAESKARRGFVSSTRVHVLATPIWPGLNSSIRRYALFVPQNHRVPSFFSSAIDVDAPAI</sequence>
<organism evidence="1">
    <name type="scientific">bioreactor metagenome</name>
    <dbReference type="NCBI Taxonomy" id="1076179"/>
    <lineage>
        <taxon>unclassified sequences</taxon>
        <taxon>metagenomes</taxon>
        <taxon>ecological metagenomes</taxon>
    </lineage>
</organism>
<accession>A0A645HZD0</accession>
<gene>
    <name evidence="1" type="ORF">SDC9_191403</name>
</gene>
<comment type="caution">
    <text evidence="1">The sequence shown here is derived from an EMBL/GenBank/DDBJ whole genome shotgun (WGS) entry which is preliminary data.</text>
</comment>